<protein>
    <submittedName>
        <fullName evidence="1">Uncharacterized protein</fullName>
    </submittedName>
</protein>
<accession>A0ACB8ZHR5</accession>
<evidence type="ECO:0000313" key="1">
    <source>
        <dbReference type="EMBL" id="KAI3697352.1"/>
    </source>
</evidence>
<keyword evidence="2" id="KW-1185">Reference proteome</keyword>
<dbReference type="EMBL" id="CM042056">
    <property type="protein sequence ID" value="KAI3697352.1"/>
    <property type="molecule type" value="Genomic_DNA"/>
</dbReference>
<sequence length="136" mass="15277">MNSTQDFNEANFIGKGGYGRVYKGTLSWGGYEDLLVAVKRLDVRGFQGNKEFYTELLMLSQYRHENIITLIGEIQGPPSPPLYKPPRLPPPSPLPLPPPPPPLPEFMPRPRPRPPSPLRAARASPPSSSSWHYFLQ</sequence>
<proteinExistence type="predicted"/>
<comment type="caution">
    <text evidence="1">The sequence shown here is derived from an EMBL/GenBank/DDBJ whole genome shotgun (WGS) entry which is preliminary data.</text>
</comment>
<dbReference type="Proteomes" id="UP001055879">
    <property type="component" value="Linkage Group LG10"/>
</dbReference>
<gene>
    <name evidence="1" type="ORF">L6452_30311</name>
</gene>
<organism evidence="1 2">
    <name type="scientific">Arctium lappa</name>
    <name type="common">Greater burdock</name>
    <name type="synonym">Lappa major</name>
    <dbReference type="NCBI Taxonomy" id="4217"/>
    <lineage>
        <taxon>Eukaryota</taxon>
        <taxon>Viridiplantae</taxon>
        <taxon>Streptophyta</taxon>
        <taxon>Embryophyta</taxon>
        <taxon>Tracheophyta</taxon>
        <taxon>Spermatophyta</taxon>
        <taxon>Magnoliopsida</taxon>
        <taxon>eudicotyledons</taxon>
        <taxon>Gunneridae</taxon>
        <taxon>Pentapetalae</taxon>
        <taxon>asterids</taxon>
        <taxon>campanulids</taxon>
        <taxon>Asterales</taxon>
        <taxon>Asteraceae</taxon>
        <taxon>Carduoideae</taxon>
        <taxon>Cardueae</taxon>
        <taxon>Arctiinae</taxon>
        <taxon>Arctium</taxon>
    </lineage>
</organism>
<name>A0ACB8ZHR5_ARCLA</name>
<reference evidence="2" key="1">
    <citation type="journal article" date="2022" name="Mol. Ecol. Resour.">
        <title>The genomes of chicory, endive, great burdock and yacon provide insights into Asteraceae palaeo-polyploidization history and plant inulin production.</title>
        <authorList>
            <person name="Fan W."/>
            <person name="Wang S."/>
            <person name="Wang H."/>
            <person name="Wang A."/>
            <person name="Jiang F."/>
            <person name="Liu H."/>
            <person name="Zhao H."/>
            <person name="Xu D."/>
            <person name="Zhang Y."/>
        </authorList>
    </citation>
    <scope>NUCLEOTIDE SEQUENCE [LARGE SCALE GENOMIC DNA]</scope>
    <source>
        <strain evidence="2">cv. Niubang</strain>
    </source>
</reference>
<reference evidence="1 2" key="2">
    <citation type="journal article" date="2022" name="Mol. Ecol. Resour.">
        <title>The genomes of chicory, endive, great burdock and yacon provide insights into Asteraceae paleo-polyploidization history and plant inulin production.</title>
        <authorList>
            <person name="Fan W."/>
            <person name="Wang S."/>
            <person name="Wang H."/>
            <person name="Wang A."/>
            <person name="Jiang F."/>
            <person name="Liu H."/>
            <person name="Zhao H."/>
            <person name="Xu D."/>
            <person name="Zhang Y."/>
        </authorList>
    </citation>
    <scope>NUCLEOTIDE SEQUENCE [LARGE SCALE GENOMIC DNA]</scope>
    <source>
        <strain evidence="2">cv. Niubang</strain>
    </source>
</reference>
<evidence type="ECO:0000313" key="2">
    <source>
        <dbReference type="Proteomes" id="UP001055879"/>
    </source>
</evidence>